<dbReference type="AlphaFoldDB" id="A0A0U4Y1I3"/>
<accession>A0A0U4Y1I3</accession>
<proteinExistence type="predicted"/>
<dbReference type="Proteomes" id="UP000056109">
    <property type="component" value="Chromosome I"/>
</dbReference>
<organism evidence="1 2">
    <name type="scientific">Acetobacter senegalensis</name>
    <dbReference type="NCBI Taxonomy" id="446692"/>
    <lineage>
        <taxon>Bacteria</taxon>
        <taxon>Pseudomonadati</taxon>
        <taxon>Pseudomonadota</taxon>
        <taxon>Alphaproteobacteria</taxon>
        <taxon>Acetobacterales</taxon>
        <taxon>Acetobacteraceae</taxon>
        <taxon>Acetobacter</taxon>
    </lineage>
</organism>
<dbReference type="KEGG" id="asz:ASN_1406"/>
<gene>
    <name evidence="1" type="ORF">ASN_1406</name>
</gene>
<evidence type="ECO:0000313" key="2">
    <source>
        <dbReference type="Proteomes" id="UP000056109"/>
    </source>
</evidence>
<keyword evidence="2" id="KW-1185">Reference proteome</keyword>
<evidence type="ECO:0000313" key="1">
    <source>
        <dbReference type="EMBL" id="CEF40766.1"/>
    </source>
</evidence>
<dbReference type="PATRIC" id="fig|446692.3.peg.1415"/>
<dbReference type="EMBL" id="LN606600">
    <property type="protein sequence ID" value="CEF40766.1"/>
    <property type="molecule type" value="Genomic_DNA"/>
</dbReference>
<reference evidence="2" key="1">
    <citation type="submission" date="2014-09" db="EMBL/GenBank/DDBJ databases">
        <authorList>
            <person name="Illeghems K.G."/>
        </authorList>
    </citation>
    <scope>NUCLEOTIDE SEQUENCE [LARGE SCALE GENOMIC DNA]</scope>
    <source>
        <strain evidence="2">108B</strain>
    </source>
</reference>
<protein>
    <submittedName>
        <fullName evidence="1">Uncharacterized protein</fullName>
    </submittedName>
</protein>
<name>A0A0U4Y1I3_9PROT</name>
<sequence>MKIMSGDLFVSQNPRSTYASVQILRADNAPNSNQINIRFETKWTDRKGIVKSFLEYRQNIKVWIFKNDATRHPMTEAFVPRTHVIGYVPDTLPWNNLEPSMTGLYRQASPLGRKAVVLEADHAADMAAREVLIADLYSRIGRLRKGLEKIAEPSGVRCVSKLMRTAKVILENDE</sequence>